<evidence type="ECO:0000313" key="4">
    <source>
        <dbReference type="Proteomes" id="UP000006672"/>
    </source>
</evidence>
<sequence>MTAISMLVVSIDRLISIVKPILYYKKMLNIQHYLIAGSNLSILLLISASVLCSYLNNVKVHSFCWTPNSRCPIFNRIFYGTRISAATGSVILYIVTLFMVRRYSKRIKEQQNSESVKINKRQLNFTKTVGLSCFATAGLYVLPMIIAFYETSKDKIPNITFVIVIVITILNSFSKTIIVGYRSHDIRDAVIDIMPGVFRKFGIHKMQTMNVVKFKAGHATTAIVQTAAKTVKCSC</sequence>
<name>A0A0K0K151_BRUMA</name>
<protein>
    <submittedName>
        <fullName evidence="2 5">Bm9974</fullName>
    </submittedName>
</protein>
<dbReference type="SUPFAM" id="SSF81321">
    <property type="entry name" value="Family A G protein-coupled receptor-like"/>
    <property type="match status" value="1"/>
</dbReference>
<evidence type="ECO:0000313" key="3">
    <source>
        <dbReference type="EMBL" id="VIO98411.1"/>
    </source>
</evidence>
<feature type="transmembrane region" description="Helical" evidence="1">
    <location>
        <begin position="33"/>
        <end position="57"/>
    </location>
</feature>
<dbReference type="GeneID" id="6105314"/>
<dbReference type="KEGG" id="bmy:BM_BM9974"/>
<feature type="transmembrane region" description="Helical" evidence="1">
    <location>
        <begin position="77"/>
        <end position="100"/>
    </location>
</feature>
<proteinExistence type="predicted"/>
<dbReference type="RefSeq" id="XP_042937744.1">
    <property type="nucleotide sequence ID" value="XM_043081810.1"/>
</dbReference>
<dbReference type="Proteomes" id="UP000006672">
    <property type="component" value="Unassembled WGS sequence"/>
</dbReference>
<keyword evidence="1" id="KW-0472">Membrane</keyword>
<evidence type="ECO:0000313" key="5">
    <source>
        <dbReference type="WBParaSite" id="Bm9974.1"/>
    </source>
</evidence>
<keyword evidence="4" id="KW-1185">Reference proteome</keyword>
<reference evidence="3" key="3">
    <citation type="submission" date="2019-04" db="EMBL/GenBank/DDBJ databases">
        <authorList>
            <person name="Howe K."/>
            <person name="Paulini M."/>
            <person name="Williams G."/>
        </authorList>
    </citation>
    <scope>NUCLEOTIDE SEQUENCE [LARGE SCALE GENOMIC DNA]</scope>
    <source>
        <strain evidence="3">FR3</strain>
    </source>
</reference>
<reference evidence="2" key="2">
    <citation type="submission" date="2012-12" db="EMBL/GenBank/DDBJ databases">
        <authorList>
            <person name="Gao Y.W."/>
            <person name="Fan S.T."/>
            <person name="Sun H.T."/>
            <person name="Wang Z."/>
            <person name="Gao X.L."/>
            <person name="Li Y.G."/>
            <person name="Wang T.C."/>
            <person name="Zhang K."/>
            <person name="Xu W.W."/>
            <person name="Yu Z.J."/>
            <person name="Xia X.Z."/>
        </authorList>
    </citation>
    <scope>NUCLEOTIDE SEQUENCE</scope>
    <source>
        <strain evidence="2">FR3</strain>
    </source>
</reference>
<feature type="transmembrane region" description="Helical" evidence="1">
    <location>
        <begin position="129"/>
        <end position="149"/>
    </location>
</feature>
<evidence type="ECO:0000313" key="2">
    <source>
        <dbReference type="EMBL" id="CRZ24489.1"/>
    </source>
</evidence>
<dbReference type="EMBL" id="LN856957">
    <property type="protein sequence ID" value="CRZ24489.1"/>
    <property type="molecule type" value="Genomic_DNA"/>
</dbReference>
<dbReference type="Pfam" id="PF10320">
    <property type="entry name" value="7TM_GPCR_Srsx"/>
    <property type="match status" value="1"/>
</dbReference>
<dbReference type="WBParaSite" id="Bm9974.1">
    <property type="protein sequence ID" value="Bm9974.1"/>
    <property type="gene ID" value="WBGene00230235"/>
</dbReference>
<dbReference type="OrthoDB" id="5858893at2759"/>
<evidence type="ECO:0000256" key="1">
    <source>
        <dbReference type="SAM" id="Phobius"/>
    </source>
</evidence>
<accession>A0A0K0K151</accession>
<feature type="transmembrane region" description="Helical" evidence="1">
    <location>
        <begin position="155"/>
        <end position="173"/>
    </location>
</feature>
<gene>
    <name evidence="2 5 6" type="ORF">Bm9974</name>
    <name evidence="3" type="ORF">BM_BM9974</name>
    <name evidence="2" type="ORF">BM_Bm9974</name>
</gene>
<evidence type="ECO:0000313" key="6">
    <source>
        <dbReference type="WormBase" id="Bm9974"/>
    </source>
</evidence>
<dbReference type="Gene3D" id="1.20.1070.10">
    <property type="entry name" value="Rhodopsin 7-helix transmembrane proteins"/>
    <property type="match status" value="1"/>
</dbReference>
<dbReference type="EMBL" id="CAAKNF010000195">
    <property type="protein sequence ID" value="VIO98411.1"/>
    <property type="molecule type" value="Genomic_DNA"/>
</dbReference>
<dbReference type="InterPro" id="IPR019424">
    <property type="entry name" value="7TM_GPCR_Srsx"/>
</dbReference>
<keyword evidence="1" id="KW-0812">Transmembrane</keyword>
<reference evidence="5" key="4">
    <citation type="submission" date="2019-12" db="UniProtKB">
        <authorList>
            <consortium name="WormBaseParasite"/>
        </authorList>
    </citation>
    <scope>IDENTIFICATION</scope>
</reference>
<organism evidence="2">
    <name type="scientific">Brugia malayi</name>
    <name type="common">Filarial nematode worm</name>
    <dbReference type="NCBI Taxonomy" id="6279"/>
    <lineage>
        <taxon>Eukaryota</taxon>
        <taxon>Metazoa</taxon>
        <taxon>Ecdysozoa</taxon>
        <taxon>Nematoda</taxon>
        <taxon>Chromadorea</taxon>
        <taxon>Rhabditida</taxon>
        <taxon>Spirurina</taxon>
        <taxon>Spiruromorpha</taxon>
        <taxon>Filarioidea</taxon>
        <taxon>Onchocercidae</taxon>
        <taxon>Brugia</taxon>
    </lineage>
</organism>
<dbReference type="AlphaFoldDB" id="A0A0K0K151"/>
<keyword evidence="1" id="KW-1133">Transmembrane helix</keyword>
<dbReference type="CTD" id="6105314"/>
<accession>A0A4E9FV53</accession>
<reference evidence="2 4" key="1">
    <citation type="journal article" date="2007" name="Science">
        <title>Draft genome of the filarial nematode parasite Brugia malayi.</title>
        <authorList>
            <person name="Ghedin E."/>
            <person name="Wang S."/>
            <person name="Spiro D."/>
            <person name="Caler E."/>
            <person name="Zhao Q."/>
            <person name="Crabtree J."/>
            <person name="Allen J.E."/>
            <person name="Delcher A.L."/>
            <person name="Guiliano D.B."/>
            <person name="Miranda-Saavedra D."/>
            <person name="Angiuoli S.V."/>
            <person name="Creasy T."/>
            <person name="Amedeo P."/>
            <person name="Haas B."/>
            <person name="El-Sayed N.M."/>
            <person name="Wortman J.R."/>
            <person name="Feldblyum T."/>
            <person name="Tallon L."/>
            <person name="Schatz M."/>
            <person name="Shumway M."/>
            <person name="Koo H."/>
            <person name="Salzberg S.L."/>
            <person name="Schobel S."/>
            <person name="Pertea M."/>
            <person name="Pop M."/>
            <person name="White O."/>
            <person name="Barton G.J."/>
            <person name="Carlow C.K."/>
            <person name="Crawford M.J."/>
            <person name="Daub J."/>
            <person name="Dimmic M.W."/>
            <person name="Estes C.F."/>
            <person name="Foster J.M."/>
            <person name="Ganatra M."/>
            <person name="Gregory W.F."/>
            <person name="Johnson N.M."/>
            <person name="Jin J."/>
            <person name="Komuniecki R."/>
            <person name="Korf I."/>
            <person name="Kumar S."/>
            <person name="Laney S."/>
            <person name="Li B.W."/>
            <person name="Li W."/>
            <person name="Lindblom T.H."/>
            <person name="Lustigman S."/>
            <person name="Ma D."/>
            <person name="Maina C.V."/>
            <person name="Martin D.M."/>
            <person name="McCarter J.P."/>
            <person name="McReynolds L."/>
            <person name="Mitreva M."/>
            <person name="Nutman T.B."/>
            <person name="Parkinson J."/>
            <person name="Peregrin-Alvarez J.M."/>
            <person name="Poole C."/>
            <person name="Ren Q."/>
            <person name="Saunders L."/>
            <person name="Sluder A.E."/>
            <person name="Smith K."/>
            <person name="Stanke M."/>
            <person name="Unnasch T.R."/>
            <person name="Ware J."/>
            <person name="Wei A.D."/>
            <person name="Weil G."/>
            <person name="Williams D.J."/>
            <person name="Zhang Y."/>
            <person name="Williams S.A."/>
            <person name="Fraser-Liggett C."/>
            <person name="Slatko B."/>
            <person name="Blaxter M.L."/>
            <person name="Scott A.L."/>
        </authorList>
    </citation>
    <scope>NUCLEOTIDE SEQUENCE</scope>
    <source>
        <strain evidence="2 4">FR3</strain>
    </source>
</reference>
<dbReference type="WormBase" id="Bm9974">
    <property type="protein sequence ID" value="BM38887"/>
    <property type="gene ID" value="WBGene00230235"/>
</dbReference>